<dbReference type="EC" id="2.7.1.1" evidence="5"/>
<name>A0A9P6XH81_RHIOR</name>
<dbReference type="GO" id="GO:0006096">
    <property type="term" value="P:glycolytic process"/>
    <property type="evidence" value="ECO:0007669"/>
    <property type="project" value="UniProtKB-KW"/>
</dbReference>
<keyword evidence="12 17" id="KW-0472">Membrane</keyword>
<dbReference type="Gene3D" id="1.50.40.10">
    <property type="entry name" value="Mitochondrial carrier domain"/>
    <property type="match status" value="1"/>
</dbReference>
<keyword evidence="9" id="KW-0418">Kinase</keyword>
<evidence type="ECO:0000313" key="22">
    <source>
        <dbReference type="Proteomes" id="UP000716291"/>
    </source>
</evidence>
<dbReference type="InterPro" id="IPR022672">
    <property type="entry name" value="Hexokinase_N"/>
</dbReference>
<keyword evidence="8" id="KW-0547">Nucleotide-binding</keyword>
<dbReference type="PROSITE" id="PS50920">
    <property type="entry name" value="SOLCAR"/>
    <property type="match status" value="2"/>
</dbReference>
<evidence type="ECO:0000256" key="1">
    <source>
        <dbReference type="ARBA" id="ARBA00004141"/>
    </source>
</evidence>
<evidence type="ECO:0000256" key="17">
    <source>
        <dbReference type="PROSITE-ProRule" id="PRU00282"/>
    </source>
</evidence>
<feature type="region of interest" description="Disordered" evidence="18">
    <location>
        <begin position="1"/>
        <end position="22"/>
    </location>
</feature>
<evidence type="ECO:0000256" key="9">
    <source>
        <dbReference type="ARBA" id="ARBA00022777"/>
    </source>
</evidence>
<dbReference type="GO" id="GO:0005829">
    <property type="term" value="C:cytosol"/>
    <property type="evidence" value="ECO:0007669"/>
    <property type="project" value="TreeGrafter"/>
</dbReference>
<evidence type="ECO:0000256" key="5">
    <source>
        <dbReference type="ARBA" id="ARBA00012324"/>
    </source>
</evidence>
<keyword evidence="11" id="KW-1133">Transmembrane helix</keyword>
<feature type="domain" description="Hexokinase C-terminal" evidence="20">
    <location>
        <begin position="451"/>
        <end position="686"/>
    </location>
</feature>
<dbReference type="EMBL" id="JAANQT010000193">
    <property type="protein sequence ID" value="KAG1313442.1"/>
    <property type="molecule type" value="Genomic_DNA"/>
</dbReference>
<comment type="similarity">
    <text evidence="4">Belongs to the hexokinase family.</text>
</comment>
<evidence type="ECO:0000256" key="13">
    <source>
        <dbReference type="ARBA" id="ARBA00023152"/>
    </source>
</evidence>
<gene>
    <name evidence="21" type="ORF">G6F64_002250</name>
</gene>
<proteinExistence type="inferred from homology"/>
<protein>
    <recommendedName>
        <fullName evidence="5">hexokinase</fullName>
        <ecNumber evidence="5">2.7.1.1</ecNumber>
    </recommendedName>
</protein>
<dbReference type="Gene3D" id="3.30.420.40">
    <property type="match status" value="1"/>
</dbReference>
<dbReference type="GO" id="GO:0016020">
    <property type="term" value="C:membrane"/>
    <property type="evidence" value="ECO:0007669"/>
    <property type="project" value="UniProtKB-SubCell"/>
</dbReference>
<comment type="caution">
    <text evidence="21">The sequence shown here is derived from an EMBL/GenBank/DDBJ whole genome shotgun (WGS) entry which is preliminary data.</text>
</comment>
<dbReference type="PRINTS" id="PR00475">
    <property type="entry name" value="HEXOKINASE"/>
</dbReference>
<dbReference type="GO" id="GO:0006006">
    <property type="term" value="P:glucose metabolic process"/>
    <property type="evidence" value="ECO:0007669"/>
    <property type="project" value="TreeGrafter"/>
</dbReference>
<evidence type="ECO:0000256" key="11">
    <source>
        <dbReference type="ARBA" id="ARBA00022989"/>
    </source>
</evidence>
<feature type="repeat" description="Solcar" evidence="17">
    <location>
        <begin position="28"/>
        <end position="125"/>
    </location>
</feature>
<evidence type="ECO:0000256" key="18">
    <source>
        <dbReference type="SAM" id="MobiDB-lite"/>
    </source>
</evidence>
<feature type="repeat" description="Solcar" evidence="17">
    <location>
        <begin position="136"/>
        <end position="223"/>
    </location>
</feature>
<evidence type="ECO:0000256" key="8">
    <source>
        <dbReference type="ARBA" id="ARBA00022741"/>
    </source>
</evidence>
<dbReference type="PROSITE" id="PS51748">
    <property type="entry name" value="HEXOKINASE_2"/>
    <property type="match status" value="1"/>
</dbReference>
<evidence type="ECO:0000256" key="15">
    <source>
        <dbReference type="ARBA" id="ARBA00047905"/>
    </source>
</evidence>
<evidence type="ECO:0000256" key="7">
    <source>
        <dbReference type="ARBA" id="ARBA00022692"/>
    </source>
</evidence>
<reference evidence="21" key="1">
    <citation type="journal article" date="2020" name="Microb. Genom.">
        <title>Genetic diversity of clinical and environmental Mucorales isolates obtained from an investigation of mucormycosis cases among solid organ transplant recipients.</title>
        <authorList>
            <person name="Nguyen M.H."/>
            <person name="Kaul D."/>
            <person name="Muto C."/>
            <person name="Cheng S.J."/>
            <person name="Richter R.A."/>
            <person name="Bruno V.M."/>
            <person name="Liu G."/>
            <person name="Beyhan S."/>
            <person name="Sundermann A.J."/>
            <person name="Mounaud S."/>
            <person name="Pasculle A.W."/>
            <person name="Nierman W.C."/>
            <person name="Driscoll E."/>
            <person name="Cumbie R."/>
            <person name="Clancy C.J."/>
            <person name="Dupont C.L."/>
        </authorList>
    </citation>
    <scope>NUCLEOTIDE SEQUENCE</scope>
    <source>
        <strain evidence="21">GL11</strain>
    </source>
</reference>
<organism evidence="21 22">
    <name type="scientific">Rhizopus oryzae</name>
    <name type="common">Mucormycosis agent</name>
    <name type="synonym">Rhizopus arrhizus var. delemar</name>
    <dbReference type="NCBI Taxonomy" id="64495"/>
    <lineage>
        <taxon>Eukaryota</taxon>
        <taxon>Fungi</taxon>
        <taxon>Fungi incertae sedis</taxon>
        <taxon>Mucoromycota</taxon>
        <taxon>Mucoromycotina</taxon>
        <taxon>Mucoromycetes</taxon>
        <taxon>Mucorales</taxon>
        <taxon>Mucorineae</taxon>
        <taxon>Rhizopodaceae</taxon>
        <taxon>Rhizopus</taxon>
    </lineage>
</organism>
<dbReference type="GO" id="GO:0004340">
    <property type="term" value="F:glucokinase activity"/>
    <property type="evidence" value="ECO:0007669"/>
    <property type="project" value="TreeGrafter"/>
</dbReference>
<keyword evidence="6" id="KW-0808">Transferase</keyword>
<evidence type="ECO:0000259" key="20">
    <source>
        <dbReference type="Pfam" id="PF03727"/>
    </source>
</evidence>
<evidence type="ECO:0000256" key="4">
    <source>
        <dbReference type="ARBA" id="ARBA00009225"/>
    </source>
</evidence>
<evidence type="ECO:0000256" key="12">
    <source>
        <dbReference type="ARBA" id="ARBA00023136"/>
    </source>
</evidence>
<accession>A0A9P6XH81</accession>
<dbReference type="CDD" id="cd24018">
    <property type="entry name" value="ASKHA_NBD_HK_fungi"/>
    <property type="match status" value="1"/>
</dbReference>
<dbReference type="Pfam" id="PF03727">
    <property type="entry name" value="Hexokinase_2"/>
    <property type="match status" value="1"/>
</dbReference>
<evidence type="ECO:0000259" key="19">
    <source>
        <dbReference type="Pfam" id="PF00349"/>
    </source>
</evidence>
<dbReference type="AlphaFoldDB" id="A0A9P6XH81"/>
<dbReference type="Pfam" id="PF00349">
    <property type="entry name" value="Hexokinase_1"/>
    <property type="match status" value="1"/>
</dbReference>
<dbReference type="InterPro" id="IPR043129">
    <property type="entry name" value="ATPase_NBD"/>
</dbReference>
<comment type="catalytic activity">
    <reaction evidence="15">
        <text>D-fructose + ATP = D-fructose 6-phosphate + ADP + H(+)</text>
        <dbReference type="Rhea" id="RHEA:16125"/>
        <dbReference type="ChEBI" id="CHEBI:15378"/>
        <dbReference type="ChEBI" id="CHEBI:30616"/>
        <dbReference type="ChEBI" id="CHEBI:37721"/>
        <dbReference type="ChEBI" id="CHEBI:61527"/>
        <dbReference type="ChEBI" id="CHEBI:456216"/>
        <dbReference type="EC" id="2.7.1.1"/>
    </reaction>
    <physiologicalReaction direction="left-to-right" evidence="15">
        <dbReference type="Rhea" id="RHEA:16126"/>
    </physiologicalReaction>
</comment>
<dbReference type="Gene3D" id="3.40.367.20">
    <property type="match status" value="1"/>
</dbReference>
<keyword evidence="7 17" id="KW-0812">Transmembrane</keyword>
<dbReference type="PANTHER" id="PTHR19443:SF30">
    <property type="entry name" value="GLUCOKINASE-1-RELATED"/>
    <property type="match status" value="1"/>
</dbReference>
<keyword evidence="10" id="KW-0067">ATP-binding</keyword>
<dbReference type="InterPro" id="IPR023395">
    <property type="entry name" value="MCP_dom_sf"/>
</dbReference>
<evidence type="ECO:0000256" key="2">
    <source>
        <dbReference type="ARBA" id="ARBA00004888"/>
    </source>
</evidence>
<keyword evidence="13" id="KW-0324">Glycolysis</keyword>
<sequence>MFLSKRPASSSSNTILTNNNSTKNTTKNAFQSPFWFGGAASCIATLVSHPFDLTKVRLQTLKLETNKSLWSEIQLLSPIRMSKMMWSISRQEGISALYNGLSASLLRQGTYSTIRFGLYDTFKYKIAGDSKPTMRQLLFCSTMAGVLGGAFGNPSDVVNVRMQNDGQLPPNKRRNYKNVLDGMIRICREEGPRVLLRGLGSSTNRAVLITVSQMTSYDLFKQACIDTLHFHNDLTTHFISSLSAAQKLAVDAILDQFKVSSETLKTISEQFVKEMEKGLDHEGATIAMIPSFVSGRCTGDEKGHFLALDLGGTNLRVCHVTLLGEGEYTIRQQKYVISEEHKVGPMRILCDFIADCVDSFLTEHGTNDDSNAPIQLGYTFSFPVLQTSSNRGVLKQWTKGFACSGAVGRDVAILLQDSFRRKNLNVNIAAIVNDTVGTLMAHAYKHPETTMGVILGTGFNASYYQHMSKVNKWKGDPEQEMVINMECGAFDIERRVLPMTVYDNKMDRESLNVHQQLHEKMVAGMYLGEITRNALLDLVDQQLLFDGNSSKELNKMWSFETAYMSTIEVDDTPNLSETAHILESVLNLSHTSLVDRQIVKQVCHAVGTRAARIACCHIAGVMIQTGKVGEECVIAIDGSLFEFYPNFEKNMGDALAEVIGEQARSKVRFDLARDGSGLGAAIIAMMATKK</sequence>
<dbReference type="InterPro" id="IPR022673">
    <property type="entry name" value="Hexokinase_C"/>
</dbReference>
<dbReference type="FunFam" id="3.30.420.40:FF:000805">
    <property type="entry name" value="Hexokinase-2"/>
    <property type="match status" value="1"/>
</dbReference>
<dbReference type="Pfam" id="PF00153">
    <property type="entry name" value="Mito_carr"/>
    <property type="match status" value="2"/>
</dbReference>
<evidence type="ECO:0000256" key="10">
    <source>
        <dbReference type="ARBA" id="ARBA00022840"/>
    </source>
</evidence>
<dbReference type="Proteomes" id="UP000716291">
    <property type="component" value="Unassembled WGS sequence"/>
</dbReference>
<dbReference type="GO" id="GO:0008865">
    <property type="term" value="F:fructokinase activity"/>
    <property type="evidence" value="ECO:0007669"/>
    <property type="project" value="TreeGrafter"/>
</dbReference>
<dbReference type="InterPro" id="IPR018108">
    <property type="entry name" value="MCP_transmembrane"/>
</dbReference>
<evidence type="ECO:0000256" key="3">
    <source>
        <dbReference type="ARBA" id="ARBA00005028"/>
    </source>
</evidence>
<dbReference type="PANTHER" id="PTHR19443">
    <property type="entry name" value="HEXOKINASE"/>
    <property type="match status" value="1"/>
</dbReference>
<evidence type="ECO:0000256" key="16">
    <source>
        <dbReference type="ARBA" id="ARBA00048160"/>
    </source>
</evidence>
<dbReference type="SUPFAM" id="SSF103506">
    <property type="entry name" value="Mitochondrial carrier"/>
    <property type="match status" value="1"/>
</dbReference>
<dbReference type="GO" id="GO:0001678">
    <property type="term" value="P:intracellular glucose homeostasis"/>
    <property type="evidence" value="ECO:0007669"/>
    <property type="project" value="InterPro"/>
</dbReference>
<comment type="catalytic activity">
    <reaction evidence="16">
        <text>D-glucose + ATP = D-glucose 6-phosphate + ADP + H(+)</text>
        <dbReference type="Rhea" id="RHEA:17825"/>
        <dbReference type="ChEBI" id="CHEBI:4167"/>
        <dbReference type="ChEBI" id="CHEBI:15378"/>
        <dbReference type="ChEBI" id="CHEBI:30616"/>
        <dbReference type="ChEBI" id="CHEBI:61548"/>
        <dbReference type="ChEBI" id="CHEBI:456216"/>
        <dbReference type="EC" id="2.7.1.1"/>
    </reaction>
    <physiologicalReaction direction="left-to-right" evidence="16">
        <dbReference type="Rhea" id="RHEA:17826"/>
    </physiologicalReaction>
</comment>
<evidence type="ECO:0000256" key="6">
    <source>
        <dbReference type="ARBA" id="ARBA00022679"/>
    </source>
</evidence>
<comment type="pathway">
    <text evidence="3">Carbohydrate metabolism; hexose metabolism.</text>
</comment>
<dbReference type="GO" id="GO:0005739">
    <property type="term" value="C:mitochondrion"/>
    <property type="evidence" value="ECO:0007669"/>
    <property type="project" value="TreeGrafter"/>
</dbReference>
<evidence type="ECO:0000313" key="21">
    <source>
        <dbReference type="EMBL" id="KAG1313442.1"/>
    </source>
</evidence>
<dbReference type="GO" id="GO:0005536">
    <property type="term" value="F:D-glucose binding"/>
    <property type="evidence" value="ECO:0007669"/>
    <property type="project" value="InterPro"/>
</dbReference>
<evidence type="ECO:0000256" key="14">
    <source>
        <dbReference type="ARBA" id="ARBA00044613"/>
    </source>
</evidence>
<dbReference type="InterPro" id="IPR001312">
    <property type="entry name" value="Hexokinase"/>
</dbReference>
<dbReference type="GO" id="GO:0005524">
    <property type="term" value="F:ATP binding"/>
    <property type="evidence" value="ECO:0007669"/>
    <property type="project" value="UniProtKB-KW"/>
</dbReference>
<dbReference type="SUPFAM" id="SSF53067">
    <property type="entry name" value="Actin-like ATPase domain"/>
    <property type="match status" value="2"/>
</dbReference>
<comment type="catalytic activity">
    <reaction evidence="14">
        <text>a D-hexose + ATP = a D-hexose 6-phosphate + ADP + H(+)</text>
        <dbReference type="Rhea" id="RHEA:22740"/>
        <dbReference type="ChEBI" id="CHEBI:4194"/>
        <dbReference type="ChEBI" id="CHEBI:15378"/>
        <dbReference type="ChEBI" id="CHEBI:30616"/>
        <dbReference type="ChEBI" id="CHEBI:229467"/>
        <dbReference type="ChEBI" id="CHEBI:456216"/>
        <dbReference type="EC" id="2.7.1.1"/>
    </reaction>
    <physiologicalReaction direction="left-to-right" evidence="14">
        <dbReference type="Rhea" id="RHEA:22741"/>
    </physiologicalReaction>
</comment>
<comment type="pathway">
    <text evidence="2">Carbohydrate degradation; glycolysis; D-glyceraldehyde 3-phosphate and glycerone phosphate from D-glucose: step 1/4.</text>
</comment>
<feature type="domain" description="Hexokinase N-terminal" evidence="19">
    <location>
        <begin position="250"/>
        <end position="444"/>
    </location>
</feature>
<keyword evidence="22" id="KW-1185">Reference proteome</keyword>
<feature type="compositionally biased region" description="Low complexity" evidence="18">
    <location>
        <begin position="9"/>
        <end position="22"/>
    </location>
</feature>
<comment type="subcellular location">
    <subcellularLocation>
        <location evidence="1">Membrane</location>
        <topology evidence="1">Multi-pass membrane protein</topology>
    </subcellularLocation>
</comment>